<feature type="domain" description="LysM" evidence="3">
    <location>
        <begin position="180"/>
        <end position="205"/>
    </location>
</feature>
<keyword evidence="2" id="KW-0812">Transmembrane</keyword>
<evidence type="ECO:0000259" key="4">
    <source>
        <dbReference type="Pfam" id="PF25800"/>
    </source>
</evidence>
<dbReference type="Pfam" id="PF01476">
    <property type="entry name" value="LysM"/>
    <property type="match status" value="1"/>
</dbReference>
<evidence type="ECO:0000256" key="2">
    <source>
        <dbReference type="SAM" id="Phobius"/>
    </source>
</evidence>
<feature type="region of interest" description="Disordered" evidence="1">
    <location>
        <begin position="120"/>
        <end position="178"/>
    </location>
</feature>
<feature type="region of interest" description="Disordered" evidence="1">
    <location>
        <begin position="375"/>
        <end position="406"/>
    </location>
</feature>
<dbReference type="EMBL" id="CP016268">
    <property type="protein sequence ID" value="ANO50894.1"/>
    <property type="molecule type" value="Genomic_DNA"/>
</dbReference>
<feature type="region of interest" description="Disordered" evidence="1">
    <location>
        <begin position="883"/>
        <end position="910"/>
    </location>
</feature>
<feature type="compositionally biased region" description="Polar residues" evidence="1">
    <location>
        <begin position="154"/>
        <end position="174"/>
    </location>
</feature>
<feature type="compositionally biased region" description="Low complexity" evidence="1">
    <location>
        <begin position="382"/>
        <end position="394"/>
    </location>
</feature>
<feature type="domain" description="FimV N-terminal" evidence="4">
    <location>
        <begin position="13"/>
        <end position="119"/>
    </location>
</feature>
<reference evidence="5 6" key="1">
    <citation type="submission" date="2016-06" db="EMBL/GenBank/DDBJ databases">
        <title>Complete genome sequence of a deep-branching marine Gamma Proteobacterium Woeseia oceani type strain XK5.</title>
        <authorList>
            <person name="Mu D."/>
            <person name="Du Z."/>
        </authorList>
    </citation>
    <scope>NUCLEOTIDE SEQUENCE [LARGE SCALE GENOMIC DNA]</scope>
    <source>
        <strain evidence="5 6">XK5</strain>
    </source>
</reference>
<name>A0A193LET6_9GAMM</name>
<dbReference type="InterPro" id="IPR020011">
    <property type="entry name" value="FimV_C"/>
</dbReference>
<accession>A0A193LET6</accession>
<protein>
    <submittedName>
        <fullName evidence="5">Uncharacterized protein</fullName>
    </submittedName>
</protein>
<feature type="compositionally biased region" description="Low complexity" evidence="1">
    <location>
        <begin position="127"/>
        <end position="136"/>
    </location>
</feature>
<dbReference type="Proteomes" id="UP000092695">
    <property type="component" value="Chromosome"/>
</dbReference>
<feature type="compositionally biased region" description="Acidic residues" evidence="1">
    <location>
        <begin position="673"/>
        <end position="683"/>
    </location>
</feature>
<dbReference type="Gene3D" id="3.10.350.10">
    <property type="entry name" value="LysM domain"/>
    <property type="match status" value="1"/>
</dbReference>
<dbReference type="Pfam" id="PF25800">
    <property type="entry name" value="FimV_N"/>
    <property type="match status" value="1"/>
</dbReference>
<dbReference type="AlphaFoldDB" id="A0A193LET6"/>
<feature type="compositionally biased region" description="Acidic residues" evidence="1">
    <location>
        <begin position="690"/>
        <end position="705"/>
    </location>
</feature>
<sequence>MLVCLLTSEVWALGLGDIRLNSALNEPLRAEIQLLSATPEELQNLKINLASAEAFERYGIDRPLYLSRLVFSVQQNASGHVVRVTSNDPVTEPFVTFLVEAEWSQGRLLREYTVLLDPPTFAPPPATASTETVSAPRQAAQTDRGRIDRPATPTPRQSTASSAARSDQNDSFATTAGGDYQVRRGDTLWRIAEQVRTDNRLSMNQTMLAIYQANPDAFAGNINVLRANARLRIPSADEIFRISRGNALSEIQRQNQAWDGDATSAAPQTTLTLVPPDGEQRPYQGATSGSDAATGAANAAAQQRIRQLEERVSQQESLLNVRDNELAELRSELTRLREERAAAANASDMTEPAVEPEAAPEDPAAEIFVDDAEVADSATDQPAIESEPAEVAEPAAPPAPRVSTISRQEPGLVDKIIGALTGIWGMIGAALLIVLGILVWFARRASGGSDDADSTGVWDALDAEDEVDSESLASTERLRAMARDDDSSIVVVEQQGGDTIAGEPTGDTVESPGLHETADPAAPVSLEDTFSSETAINLDQSDPVAEADFHMAYGLYDQAADLINGALAVEPQRTDLLAKLSEIYFVWGNRDGFVDAATRLDAALGDGDRGVWDKIVIMGQQIASDHDMFSNASTAGATREVDLDFESSGDDDAALDIDFAGGGPDGAFSDVIDLGDGDSDQDDGLFGSSSDDDNALDFSFDDEVDTGASITQAMPEGDDDATVESPTLESPTVEQTAIRDEADSTDGTSRLPSLAGLDDLDLGSPSGDATAEIDLDDLGLDLDGLTDDFGDDDATGNRLVDDELIETGSNPMLDIGEETGTDIDVTVENNLLDATGETQVLPDDFAIETSTNIAAQLDDDDATMLAPGMSSADEPDFDFAKTEALPSDSFDDSSLDATTESPGLAGSTDMDLDLDDLTAALKLSEAGDTVEQLRDDATVEQPRIGGSDFDADIDFDLGLGGDDPTQALGPDDVSDELQEARTMTEVGTKLDLARAYVDMGDPSGARNILDEVLEEGDESQRQQAQQLLDSLPS</sequence>
<feature type="compositionally biased region" description="Low complexity" evidence="1">
    <location>
        <begin position="284"/>
        <end position="300"/>
    </location>
</feature>
<dbReference type="InterPro" id="IPR020012">
    <property type="entry name" value="LysM_FimV"/>
</dbReference>
<feature type="compositionally biased region" description="Polar residues" evidence="1">
    <location>
        <begin position="724"/>
        <end position="735"/>
    </location>
</feature>
<evidence type="ECO:0000313" key="6">
    <source>
        <dbReference type="Proteomes" id="UP000092695"/>
    </source>
</evidence>
<dbReference type="Gene3D" id="1.20.58.2200">
    <property type="match status" value="1"/>
</dbReference>
<evidence type="ECO:0000259" key="3">
    <source>
        <dbReference type="Pfam" id="PF01476"/>
    </source>
</evidence>
<dbReference type="InterPro" id="IPR018392">
    <property type="entry name" value="LysM"/>
</dbReference>
<evidence type="ECO:0000313" key="5">
    <source>
        <dbReference type="EMBL" id="ANO50894.1"/>
    </source>
</evidence>
<evidence type="ECO:0000256" key="1">
    <source>
        <dbReference type="SAM" id="MobiDB-lite"/>
    </source>
</evidence>
<feature type="region of interest" description="Disordered" evidence="1">
    <location>
        <begin position="340"/>
        <end position="360"/>
    </location>
</feature>
<dbReference type="InterPro" id="IPR038440">
    <property type="entry name" value="FimV_C_sf"/>
</dbReference>
<keyword evidence="2" id="KW-1133">Transmembrane helix</keyword>
<feature type="transmembrane region" description="Helical" evidence="2">
    <location>
        <begin position="416"/>
        <end position="441"/>
    </location>
</feature>
<feature type="region of interest" description="Disordered" evidence="1">
    <location>
        <begin position="668"/>
        <end position="760"/>
    </location>
</feature>
<dbReference type="InterPro" id="IPR057840">
    <property type="entry name" value="FimV_N"/>
</dbReference>
<organism evidence="5 6">
    <name type="scientific">Woeseia oceani</name>
    <dbReference type="NCBI Taxonomy" id="1548547"/>
    <lineage>
        <taxon>Bacteria</taxon>
        <taxon>Pseudomonadati</taxon>
        <taxon>Pseudomonadota</taxon>
        <taxon>Gammaproteobacteria</taxon>
        <taxon>Woeseiales</taxon>
        <taxon>Woeseiaceae</taxon>
        <taxon>Woeseia</taxon>
    </lineage>
</organism>
<feature type="region of interest" description="Disordered" evidence="1">
    <location>
        <begin position="273"/>
        <end position="300"/>
    </location>
</feature>
<dbReference type="STRING" id="1548547.BA177_06445"/>
<keyword evidence="2" id="KW-0472">Membrane</keyword>
<dbReference type="CDD" id="cd00118">
    <property type="entry name" value="LysM"/>
    <property type="match status" value="1"/>
</dbReference>
<dbReference type="KEGG" id="woc:BA177_06445"/>
<dbReference type="NCBIfam" id="TIGR03504">
    <property type="entry name" value="FimV_Cterm"/>
    <property type="match status" value="1"/>
</dbReference>
<proteinExistence type="predicted"/>
<dbReference type="InterPro" id="IPR036779">
    <property type="entry name" value="LysM_dom_sf"/>
</dbReference>
<feature type="compositionally biased region" description="Low complexity" evidence="1">
    <location>
        <begin position="751"/>
        <end position="760"/>
    </location>
</feature>
<gene>
    <name evidence="5" type="ORF">BA177_06445</name>
</gene>
<keyword evidence="6" id="KW-1185">Reference proteome</keyword>
<dbReference type="NCBIfam" id="TIGR03505">
    <property type="entry name" value="FimV_core"/>
    <property type="match status" value="1"/>
</dbReference>